<dbReference type="EMBL" id="JAPDDP010000084">
    <property type="protein sequence ID" value="MDA0184699.1"/>
    <property type="molecule type" value="Genomic_DNA"/>
</dbReference>
<dbReference type="RefSeq" id="WP_270029153.1">
    <property type="nucleotide sequence ID" value="NZ_JAPDDP010000084.1"/>
</dbReference>
<evidence type="ECO:0000313" key="2">
    <source>
        <dbReference type="EMBL" id="MDA0184699.1"/>
    </source>
</evidence>
<feature type="domain" description="N-acetyltransferase" evidence="1">
    <location>
        <begin position="1"/>
        <end position="144"/>
    </location>
</feature>
<sequence>MSPRPETPADHDRIRALHLAAFAPSTVEAQIVDDLRAANDHVPELCLVHEHGHVMVSKGRVDQHPALGLGPIGVDPAHQREGIGGELMRAVIERAQTTGYVLIALLGHPGYYPRFGFERGDALGIETTYDVRAHPEAWMVLPLPAFPAGLHGTFHYASAFPPS</sequence>
<dbReference type="Gene3D" id="3.40.630.30">
    <property type="match status" value="1"/>
</dbReference>
<dbReference type="CDD" id="cd04301">
    <property type="entry name" value="NAT_SF"/>
    <property type="match status" value="1"/>
</dbReference>
<reference evidence="2" key="1">
    <citation type="submission" date="2022-10" db="EMBL/GenBank/DDBJ databases">
        <title>The WGS of Solirubrobacter phytolaccae KCTC 29190.</title>
        <authorList>
            <person name="Jiang Z."/>
        </authorList>
    </citation>
    <scope>NUCLEOTIDE SEQUENCE</scope>
    <source>
        <strain evidence="2">KCTC 29190</strain>
    </source>
</reference>
<dbReference type="AlphaFoldDB" id="A0A9X3SAP7"/>
<keyword evidence="3" id="KW-1185">Reference proteome</keyword>
<dbReference type="Proteomes" id="UP001147653">
    <property type="component" value="Unassembled WGS sequence"/>
</dbReference>
<dbReference type="Pfam" id="PF13508">
    <property type="entry name" value="Acetyltransf_7"/>
    <property type="match status" value="1"/>
</dbReference>
<dbReference type="SUPFAM" id="SSF55729">
    <property type="entry name" value="Acyl-CoA N-acyltransferases (Nat)"/>
    <property type="match status" value="1"/>
</dbReference>
<dbReference type="GO" id="GO:0016747">
    <property type="term" value="F:acyltransferase activity, transferring groups other than amino-acyl groups"/>
    <property type="evidence" value="ECO:0007669"/>
    <property type="project" value="InterPro"/>
</dbReference>
<accession>A0A9X3SAP7</accession>
<evidence type="ECO:0000313" key="3">
    <source>
        <dbReference type="Proteomes" id="UP001147653"/>
    </source>
</evidence>
<dbReference type="InterPro" id="IPR016181">
    <property type="entry name" value="Acyl_CoA_acyltransferase"/>
</dbReference>
<comment type="caution">
    <text evidence="2">The sequence shown here is derived from an EMBL/GenBank/DDBJ whole genome shotgun (WGS) entry which is preliminary data.</text>
</comment>
<organism evidence="2 3">
    <name type="scientific">Solirubrobacter phytolaccae</name>
    <dbReference type="NCBI Taxonomy" id="1404360"/>
    <lineage>
        <taxon>Bacteria</taxon>
        <taxon>Bacillati</taxon>
        <taxon>Actinomycetota</taxon>
        <taxon>Thermoleophilia</taxon>
        <taxon>Solirubrobacterales</taxon>
        <taxon>Solirubrobacteraceae</taxon>
        <taxon>Solirubrobacter</taxon>
    </lineage>
</organism>
<proteinExistence type="predicted"/>
<evidence type="ECO:0000259" key="1">
    <source>
        <dbReference type="PROSITE" id="PS51186"/>
    </source>
</evidence>
<dbReference type="PROSITE" id="PS51186">
    <property type="entry name" value="GNAT"/>
    <property type="match status" value="1"/>
</dbReference>
<dbReference type="InterPro" id="IPR000182">
    <property type="entry name" value="GNAT_dom"/>
</dbReference>
<gene>
    <name evidence="2" type="ORF">OJ997_30635</name>
</gene>
<protein>
    <submittedName>
        <fullName evidence="2">N-acetyltransferase</fullName>
    </submittedName>
</protein>
<name>A0A9X3SAP7_9ACTN</name>